<reference evidence="1 2" key="1">
    <citation type="submission" date="2019-07" db="EMBL/GenBank/DDBJ databases">
        <authorList>
            <person name="Yang M."/>
            <person name="Zhao D."/>
            <person name="Xiang H."/>
        </authorList>
    </citation>
    <scope>NUCLEOTIDE SEQUENCE [LARGE SCALE GENOMIC DNA]</scope>
    <source>
        <strain evidence="1 2">IM1326</strain>
    </source>
</reference>
<dbReference type="EMBL" id="VJWL01000003">
    <property type="protein sequence ID" value="TRW48349.1"/>
    <property type="molecule type" value="Genomic_DNA"/>
</dbReference>
<proteinExistence type="predicted"/>
<dbReference type="OrthoDB" id="8445027at2"/>
<evidence type="ECO:0000313" key="1">
    <source>
        <dbReference type="EMBL" id="TRW48349.1"/>
    </source>
</evidence>
<accession>A0A552X0E9</accession>
<dbReference type="Proteomes" id="UP000320359">
    <property type="component" value="Unassembled WGS sequence"/>
</dbReference>
<dbReference type="RefSeq" id="WP_143236141.1">
    <property type="nucleotide sequence ID" value="NZ_VJWL01000003.1"/>
</dbReference>
<dbReference type="AlphaFoldDB" id="A0A552X0E9"/>
<sequence>MNVREVRKIAGRVQRVVRNTAIVENYPCAEIAPHIRELSDYTANQYSGTDVSSDDVFSYVYFKLMEFVRAILKEVKGEVADGTLLVNLVEHRLIEKIESEILEHLTSAPQSYKVRILLQSEIREPIACWRLTESLYLEVTEDNKSPIRLFNEAALNLYLVMDTRGFYSPRSECSLAQKCIQLIKTFLYSAWVLHDETFNLEFRNRPSNRSTFDKVVILNRYLEIIEPSGDCSLPIRVPSELASFITGFALRRPLEELELPSLSSIAHDPSPEAERIRAAIEWYIDSVVSDTETVKFIQLCVGLESLLGDDLGDVPLSKTLADRCAYLVSDTIRQRSVIRDKFKVMYKARSKVIHGTSRNMTDKERENLVFARTMLSTCIAKEIEHLGVPQ</sequence>
<organism evidence="1 2">
    <name type="scientific">Aliidiomarina halalkaliphila</name>
    <dbReference type="NCBI Taxonomy" id="2593535"/>
    <lineage>
        <taxon>Bacteria</taxon>
        <taxon>Pseudomonadati</taxon>
        <taxon>Pseudomonadota</taxon>
        <taxon>Gammaproteobacteria</taxon>
        <taxon>Alteromonadales</taxon>
        <taxon>Idiomarinaceae</taxon>
        <taxon>Aliidiomarina</taxon>
    </lineage>
</organism>
<protein>
    <submittedName>
        <fullName evidence="1">Uncharacterized protein</fullName>
    </submittedName>
</protein>
<gene>
    <name evidence="1" type="ORF">FM042_09215</name>
</gene>
<name>A0A552X0E9_9GAMM</name>
<evidence type="ECO:0000313" key="2">
    <source>
        <dbReference type="Proteomes" id="UP000320359"/>
    </source>
</evidence>
<comment type="caution">
    <text evidence="1">The sequence shown here is derived from an EMBL/GenBank/DDBJ whole genome shotgun (WGS) entry which is preliminary data.</text>
</comment>
<keyword evidence="2" id="KW-1185">Reference proteome</keyword>